<keyword evidence="1" id="KW-0812">Transmembrane</keyword>
<proteinExistence type="predicted"/>
<dbReference type="AlphaFoldDB" id="A0A4Q0MHR4"/>
<protein>
    <submittedName>
        <fullName evidence="2">Uncharacterized protein</fullName>
    </submittedName>
</protein>
<feature type="transmembrane region" description="Helical" evidence="1">
    <location>
        <begin position="59"/>
        <end position="78"/>
    </location>
</feature>
<feature type="transmembrane region" description="Helical" evidence="1">
    <location>
        <begin position="115"/>
        <end position="133"/>
    </location>
</feature>
<evidence type="ECO:0000313" key="2">
    <source>
        <dbReference type="EMBL" id="RXF73127.1"/>
    </source>
</evidence>
<keyword evidence="3" id="KW-1185">Reference proteome</keyword>
<organism evidence="2 3">
    <name type="scientific">Hansschlegelia zhihuaiae</name>
    <dbReference type="NCBI Taxonomy" id="405005"/>
    <lineage>
        <taxon>Bacteria</taxon>
        <taxon>Pseudomonadati</taxon>
        <taxon>Pseudomonadota</taxon>
        <taxon>Alphaproteobacteria</taxon>
        <taxon>Hyphomicrobiales</taxon>
        <taxon>Methylopilaceae</taxon>
        <taxon>Hansschlegelia</taxon>
    </lineage>
</organism>
<evidence type="ECO:0000256" key="1">
    <source>
        <dbReference type="SAM" id="Phobius"/>
    </source>
</evidence>
<dbReference type="OrthoDB" id="7906671at2"/>
<keyword evidence="1" id="KW-0472">Membrane</keyword>
<reference evidence="2 3" key="1">
    <citation type="submission" date="2018-12" db="EMBL/GenBank/DDBJ databases">
        <title>bacterium Hansschlegelia zhihuaiae S113.</title>
        <authorList>
            <person name="He J."/>
        </authorList>
    </citation>
    <scope>NUCLEOTIDE SEQUENCE [LARGE SCALE GENOMIC DNA]</scope>
    <source>
        <strain evidence="2 3">S 113</strain>
    </source>
</reference>
<gene>
    <name evidence="2" type="ORF">EK403_11605</name>
</gene>
<keyword evidence="1" id="KW-1133">Transmembrane helix</keyword>
<dbReference type="EMBL" id="RYFI01000010">
    <property type="protein sequence ID" value="RXF73127.1"/>
    <property type="molecule type" value="Genomic_DNA"/>
</dbReference>
<sequence>MLARLAARLLLAPFGLACGVVAALAMLVMMSAEHAEAIRWLPEDVVLLGYDLSINAATIALLFAPLMGAPAIVAVLIAEMFSIRSWIYHAAAGAGSALMPWALAPTSFEGPVFSAPQVVAAGIVGGLVHWLVAGRRSGVTDPEPPHP</sequence>
<dbReference type="RefSeq" id="WP_128777658.1">
    <property type="nucleotide sequence ID" value="NZ_RYFI01000010.1"/>
</dbReference>
<evidence type="ECO:0000313" key="3">
    <source>
        <dbReference type="Proteomes" id="UP000289708"/>
    </source>
</evidence>
<comment type="caution">
    <text evidence="2">The sequence shown here is derived from an EMBL/GenBank/DDBJ whole genome shotgun (WGS) entry which is preliminary data.</text>
</comment>
<feature type="transmembrane region" description="Helical" evidence="1">
    <location>
        <begin position="85"/>
        <end position="103"/>
    </location>
</feature>
<name>A0A4Q0MHR4_9HYPH</name>
<dbReference type="Proteomes" id="UP000289708">
    <property type="component" value="Unassembled WGS sequence"/>
</dbReference>
<accession>A0A4Q0MHR4</accession>